<dbReference type="EnsemblPlants" id="AET2Gv20161800.4">
    <property type="protein sequence ID" value="AET2Gv20161800.4"/>
    <property type="gene ID" value="AET2Gv20161800"/>
</dbReference>
<protein>
    <submittedName>
        <fullName evidence="2">Uncharacterized protein</fullName>
    </submittedName>
</protein>
<dbReference type="Proteomes" id="UP000015105">
    <property type="component" value="Chromosome 2D"/>
</dbReference>
<reference evidence="2" key="3">
    <citation type="journal article" date="2017" name="Nature">
        <title>Genome sequence of the progenitor of the wheat D genome Aegilops tauschii.</title>
        <authorList>
            <person name="Luo M.C."/>
            <person name="Gu Y.Q."/>
            <person name="Puiu D."/>
            <person name="Wang H."/>
            <person name="Twardziok S.O."/>
            <person name="Deal K.R."/>
            <person name="Huo N."/>
            <person name="Zhu T."/>
            <person name="Wang L."/>
            <person name="Wang Y."/>
            <person name="McGuire P.E."/>
            <person name="Liu S."/>
            <person name="Long H."/>
            <person name="Ramasamy R.K."/>
            <person name="Rodriguez J.C."/>
            <person name="Van S.L."/>
            <person name="Yuan L."/>
            <person name="Wang Z."/>
            <person name="Xia Z."/>
            <person name="Xiao L."/>
            <person name="Anderson O.D."/>
            <person name="Ouyang S."/>
            <person name="Liang Y."/>
            <person name="Zimin A.V."/>
            <person name="Pertea G."/>
            <person name="Qi P."/>
            <person name="Bennetzen J.L."/>
            <person name="Dai X."/>
            <person name="Dawson M.W."/>
            <person name="Muller H.G."/>
            <person name="Kugler K."/>
            <person name="Rivarola-Duarte L."/>
            <person name="Spannagl M."/>
            <person name="Mayer K.F.X."/>
            <person name="Lu F.H."/>
            <person name="Bevan M.W."/>
            <person name="Leroy P."/>
            <person name="Li P."/>
            <person name="You F.M."/>
            <person name="Sun Q."/>
            <person name="Liu Z."/>
            <person name="Lyons E."/>
            <person name="Wicker T."/>
            <person name="Salzberg S.L."/>
            <person name="Devos K.M."/>
            <person name="Dvorak J."/>
        </authorList>
    </citation>
    <scope>NUCLEOTIDE SEQUENCE [LARGE SCALE GENOMIC DNA]</scope>
    <source>
        <strain evidence="2">cv. AL8/78</strain>
    </source>
</reference>
<evidence type="ECO:0000256" key="1">
    <source>
        <dbReference type="SAM" id="MobiDB-lite"/>
    </source>
</evidence>
<evidence type="ECO:0000313" key="2">
    <source>
        <dbReference type="EnsemblPlants" id="AET2Gv20161800.4"/>
    </source>
</evidence>
<evidence type="ECO:0000313" key="3">
    <source>
        <dbReference type="Proteomes" id="UP000015105"/>
    </source>
</evidence>
<accession>A0A453AJU5</accession>
<reference evidence="3" key="1">
    <citation type="journal article" date="2014" name="Science">
        <title>Ancient hybridizations among the ancestral genomes of bread wheat.</title>
        <authorList>
            <consortium name="International Wheat Genome Sequencing Consortium,"/>
            <person name="Marcussen T."/>
            <person name="Sandve S.R."/>
            <person name="Heier L."/>
            <person name="Spannagl M."/>
            <person name="Pfeifer M."/>
            <person name="Jakobsen K.S."/>
            <person name="Wulff B.B."/>
            <person name="Steuernagel B."/>
            <person name="Mayer K.F."/>
            <person name="Olsen O.A."/>
        </authorList>
    </citation>
    <scope>NUCLEOTIDE SEQUENCE [LARGE SCALE GENOMIC DNA]</scope>
    <source>
        <strain evidence="3">cv. AL8/78</strain>
    </source>
</reference>
<feature type="region of interest" description="Disordered" evidence="1">
    <location>
        <begin position="92"/>
        <end position="113"/>
    </location>
</feature>
<reference evidence="2" key="4">
    <citation type="submission" date="2019-03" db="UniProtKB">
        <authorList>
            <consortium name="EnsemblPlants"/>
        </authorList>
    </citation>
    <scope>IDENTIFICATION</scope>
</reference>
<dbReference type="Gramene" id="AET2Gv20161800.4">
    <property type="protein sequence ID" value="AET2Gv20161800.4"/>
    <property type="gene ID" value="AET2Gv20161800"/>
</dbReference>
<sequence length="113" mass="12925">MLFVFFRSSLDVQLQAHLHSNCFSQYSTPGVHCFTHQNLPHHSTVIQSITAWLCITVQYNTFTSLFFMSADVQEIHVLLEQHHLILALAGPAQQQRYGSSSSCSAAKRRQQRY</sequence>
<name>A0A453AJU5_AEGTS</name>
<organism evidence="2 3">
    <name type="scientific">Aegilops tauschii subsp. strangulata</name>
    <name type="common">Goatgrass</name>
    <dbReference type="NCBI Taxonomy" id="200361"/>
    <lineage>
        <taxon>Eukaryota</taxon>
        <taxon>Viridiplantae</taxon>
        <taxon>Streptophyta</taxon>
        <taxon>Embryophyta</taxon>
        <taxon>Tracheophyta</taxon>
        <taxon>Spermatophyta</taxon>
        <taxon>Magnoliopsida</taxon>
        <taxon>Liliopsida</taxon>
        <taxon>Poales</taxon>
        <taxon>Poaceae</taxon>
        <taxon>BOP clade</taxon>
        <taxon>Pooideae</taxon>
        <taxon>Triticodae</taxon>
        <taxon>Triticeae</taxon>
        <taxon>Triticinae</taxon>
        <taxon>Aegilops</taxon>
    </lineage>
</organism>
<keyword evidence="3" id="KW-1185">Reference proteome</keyword>
<reference evidence="2" key="5">
    <citation type="journal article" date="2021" name="G3 (Bethesda)">
        <title>Aegilops tauschii genome assembly Aet v5.0 features greater sequence contiguity and improved annotation.</title>
        <authorList>
            <person name="Wang L."/>
            <person name="Zhu T."/>
            <person name="Rodriguez J.C."/>
            <person name="Deal K.R."/>
            <person name="Dubcovsky J."/>
            <person name="McGuire P.E."/>
            <person name="Lux T."/>
            <person name="Spannagl M."/>
            <person name="Mayer K.F.X."/>
            <person name="Baldrich P."/>
            <person name="Meyers B.C."/>
            <person name="Huo N."/>
            <person name="Gu Y.Q."/>
            <person name="Zhou H."/>
            <person name="Devos K.M."/>
            <person name="Bennetzen J.L."/>
            <person name="Unver T."/>
            <person name="Budak H."/>
            <person name="Gulick P.J."/>
            <person name="Galiba G."/>
            <person name="Kalapos B."/>
            <person name="Nelson D.R."/>
            <person name="Li P."/>
            <person name="You F.M."/>
            <person name="Luo M.C."/>
            <person name="Dvorak J."/>
        </authorList>
    </citation>
    <scope>NUCLEOTIDE SEQUENCE [LARGE SCALE GENOMIC DNA]</scope>
    <source>
        <strain evidence="2">cv. AL8/78</strain>
    </source>
</reference>
<reference evidence="3" key="2">
    <citation type="journal article" date="2017" name="Nat. Plants">
        <title>The Aegilops tauschii genome reveals multiple impacts of transposons.</title>
        <authorList>
            <person name="Zhao G."/>
            <person name="Zou C."/>
            <person name="Li K."/>
            <person name="Wang K."/>
            <person name="Li T."/>
            <person name="Gao L."/>
            <person name="Zhang X."/>
            <person name="Wang H."/>
            <person name="Yang Z."/>
            <person name="Liu X."/>
            <person name="Jiang W."/>
            <person name="Mao L."/>
            <person name="Kong X."/>
            <person name="Jiao Y."/>
            <person name="Jia J."/>
        </authorList>
    </citation>
    <scope>NUCLEOTIDE SEQUENCE [LARGE SCALE GENOMIC DNA]</scope>
    <source>
        <strain evidence="3">cv. AL8/78</strain>
    </source>
</reference>
<proteinExistence type="predicted"/>
<feature type="compositionally biased region" description="Polar residues" evidence="1">
    <location>
        <begin position="92"/>
        <end position="104"/>
    </location>
</feature>
<dbReference type="AlphaFoldDB" id="A0A453AJU5"/>